<name>A0A7C9QRK3_9PROT</name>
<reference evidence="1 2" key="1">
    <citation type="submission" date="2020-02" db="EMBL/GenBank/DDBJ databases">
        <authorList>
            <person name="Dziuba M."/>
            <person name="Kuznetsov B."/>
            <person name="Mardanov A."/>
            <person name="Ravin N."/>
            <person name="Grouzdev D."/>
        </authorList>
    </citation>
    <scope>NUCLEOTIDE SEQUENCE [LARGE SCALE GENOMIC DNA]</scope>
    <source>
        <strain evidence="1 2">SpK</strain>
    </source>
</reference>
<organism evidence="1 2">
    <name type="scientific">Magnetospirillum aberrantis SpK</name>
    <dbReference type="NCBI Taxonomy" id="908842"/>
    <lineage>
        <taxon>Bacteria</taxon>
        <taxon>Pseudomonadati</taxon>
        <taxon>Pseudomonadota</taxon>
        <taxon>Alphaproteobacteria</taxon>
        <taxon>Rhodospirillales</taxon>
        <taxon>Rhodospirillaceae</taxon>
        <taxon>Magnetospirillum</taxon>
    </lineage>
</organism>
<protein>
    <submittedName>
        <fullName evidence="1">Hydrogenase maturation protease</fullName>
    </submittedName>
</protein>
<evidence type="ECO:0000313" key="2">
    <source>
        <dbReference type="Proteomes" id="UP000480684"/>
    </source>
</evidence>
<sequence length="157" mass="16703">MIHLICLGNPLHADDGFGAAMVHRLAAMTWPETVRVLDGTARISPVTLFENCHHAVVIESLPRRLGTPGEILRLDGAGYRGHPPDQFNGGTAAVLAAVRRQPSGGPSIEVMGPVVASRLPFAPGLTPLVMAAAHSLTVRLAQEFGGVRPPMRKRLRA</sequence>
<evidence type="ECO:0000313" key="1">
    <source>
        <dbReference type="EMBL" id="NFV78845.1"/>
    </source>
</evidence>
<dbReference type="GO" id="GO:0006508">
    <property type="term" value="P:proteolysis"/>
    <property type="evidence" value="ECO:0007669"/>
    <property type="project" value="UniProtKB-KW"/>
</dbReference>
<dbReference type="CDD" id="cd00518">
    <property type="entry name" value="H2MP"/>
    <property type="match status" value="1"/>
</dbReference>
<dbReference type="InterPro" id="IPR023430">
    <property type="entry name" value="Pept_HybD-like_dom_sf"/>
</dbReference>
<dbReference type="Proteomes" id="UP000480684">
    <property type="component" value="Unassembled WGS sequence"/>
</dbReference>
<accession>A0A7C9QRK3</accession>
<proteinExistence type="predicted"/>
<dbReference type="EMBL" id="JAAIYP010000007">
    <property type="protein sequence ID" value="NFV78845.1"/>
    <property type="molecule type" value="Genomic_DNA"/>
</dbReference>
<gene>
    <name evidence="1" type="ORF">G4223_01770</name>
</gene>
<keyword evidence="2" id="KW-1185">Reference proteome</keyword>
<dbReference type="AlphaFoldDB" id="A0A7C9QRK3"/>
<dbReference type="InterPro" id="IPR000671">
    <property type="entry name" value="Peptidase_A31"/>
</dbReference>
<keyword evidence="1" id="KW-0645">Protease</keyword>
<dbReference type="GO" id="GO:0008233">
    <property type="term" value="F:peptidase activity"/>
    <property type="evidence" value="ECO:0007669"/>
    <property type="project" value="UniProtKB-KW"/>
</dbReference>
<dbReference type="SUPFAM" id="SSF53163">
    <property type="entry name" value="HybD-like"/>
    <property type="match status" value="1"/>
</dbReference>
<dbReference type="RefSeq" id="WP_163674176.1">
    <property type="nucleotide sequence ID" value="NZ_JAAIYP010000007.1"/>
</dbReference>
<dbReference type="Gene3D" id="3.40.50.1450">
    <property type="entry name" value="HybD-like"/>
    <property type="match status" value="1"/>
</dbReference>
<comment type="caution">
    <text evidence="1">The sequence shown here is derived from an EMBL/GenBank/DDBJ whole genome shotgun (WGS) entry which is preliminary data.</text>
</comment>
<dbReference type="NCBIfam" id="TIGR00072">
    <property type="entry name" value="hydrog_prot"/>
    <property type="match status" value="1"/>
</dbReference>
<keyword evidence="1" id="KW-0378">Hydrolase</keyword>
<dbReference type="GO" id="GO:0008047">
    <property type="term" value="F:enzyme activator activity"/>
    <property type="evidence" value="ECO:0007669"/>
    <property type="project" value="InterPro"/>
</dbReference>